<evidence type="ECO:0000313" key="4">
    <source>
        <dbReference type="Proteomes" id="UP000230790"/>
    </source>
</evidence>
<dbReference type="AlphaFoldDB" id="A0A2M8Q6B9"/>
<dbReference type="Proteomes" id="UP000230790">
    <property type="component" value="Unassembled WGS sequence"/>
</dbReference>
<gene>
    <name evidence="3" type="ORF">CUN48_19385</name>
</gene>
<evidence type="ECO:0000256" key="1">
    <source>
        <dbReference type="ARBA" id="ARBA00023002"/>
    </source>
</evidence>
<dbReference type="SUPFAM" id="SSF55347">
    <property type="entry name" value="Glyceraldehyde-3-phosphate dehydrogenase-like, C-terminal domain"/>
    <property type="match status" value="1"/>
</dbReference>
<organism evidence="3 4">
    <name type="scientific">Candidatus Thermofonsia Clade 3 bacterium</name>
    <dbReference type="NCBI Taxonomy" id="2364212"/>
    <lineage>
        <taxon>Bacteria</taxon>
        <taxon>Bacillati</taxon>
        <taxon>Chloroflexota</taxon>
        <taxon>Candidatus Thermofontia</taxon>
        <taxon>Candidatus Thermofonsia Clade 3</taxon>
    </lineage>
</organism>
<comment type="caution">
    <text evidence="3">The sequence shown here is derived from an EMBL/GenBank/DDBJ whole genome shotgun (WGS) entry which is preliminary data.</text>
</comment>
<dbReference type="PANTHER" id="PTHR43818:SF11">
    <property type="entry name" value="BCDNA.GH03377"/>
    <property type="match status" value="1"/>
</dbReference>
<dbReference type="InterPro" id="IPR055170">
    <property type="entry name" value="GFO_IDH_MocA-like_dom"/>
</dbReference>
<dbReference type="GO" id="GO:0016491">
    <property type="term" value="F:oxidoreductase activity"/>
    <property type="evidence" value="ECO:0007669"/>
    <property type="project" value="UniProtKB-KW"/>
</dbReference>
<feature type="non-terminal residue" evidence="3">
    <location>
        <position position="1"/>
    </location>
</feature>
<dbReference type="InterPro" id="IPR050463">
    <property type="entry name" value="Gfo/Idh/MocA_oxidrdct_glycsds"/>
</dbReference>
<keyword evidence="1" id="KW-0560">Oxidoreductase</keyword>
<sequence length="107" mass="12219">TMLDAVQKAGVKHMVAFNYRFVPAVRQMRLLIESGALGRIYHFRAVYLQEWIMPHYNMPMIWRLNKQVAGSGALGDLGAHIIDLGRYLVGEIESVSAMTRTFIKERP</sequence>
<dbReference type="EMBL" id="PGTN01001195">
    <property type="protein sequence ID" value="PJF45340.1"/>
    <property type="molecule type" value="Genomic_DNA"/>
</dbReference>
<dbReference type="Pfam" id="PF22725">
    <property type="entry name" value="GFO_IDH_MocA_C3"/>
    <property type="match status" value="1"/>
</dbReference>
<reference evidence="3 4" key="1">
    <citation type="submission" date="2017-11" db="EMBL/GenBank/DDBJ databases">
        <title>Evolution of Phototrophy in the Chloroflexi Phylum Driven by Horizontal Gene Transfer.</title>
        <authorList>
            <person name="Ward L.M."/>
            <person name="Hemp J."/>
            <person name="Shih P.M."/>
            <person name="Mcglynn S.E."/>
            <person name="Fischer W."/>
        </authorList>
    </citation>
    <scope>NUCLEOTIDE SEQUENCE [LARGE SCALE GENOMIC DNA]</scope>
    <source>
        <strain evidence="3">JP3_7</strain>
    </source>
</reference>
<dbReference type="PANTHER" id="PTHR43818">
    <property type="entry name" value="BCDNA.GH03377"/>
    <property type="match status" value="1"/>
</dbReference>
<protein>
    <submittedName>
        <fullName evidence="3">Dehydrogenase</fullName>
    </submittedName>
</protein>
<accession>A0A2M8Q6B9</accession>
<evidence type="ECO:0000259" key="2">
    <source>
        <dbReference type="Pfam" id="PF22725"/>
    </source>
</evidence>
<feature type="non-terminal residue" evidence="3">
    <location>
        <position position="107"/>
    </location>
</feature>
<feature type="domain" description="GFO/IDH/MocA-like oxidoreductase" evidence="2">
    <location>
        <begin position="25"/>
        <end position="105"/>
    </location>
</feature>
<proteinExistence type="predicted"/>
<dbReference type="Gene3D" id="3.30.360.10">
    <property type="entry name" value="Dihydrodipicolinate Reductase, domain 2"/>
    <property type="match status" value="1"/>
</dbReference>
<name>A0A2M8Q6B9_9CHLR</name>
<evidence type="ECO:0000313" key="3">
    <source>
        <dbReference type="EMBL" id="PJF45340.1"/>
    </source>
</evidence>